<keyword evidence="2" id="KW-0326">Glycosidase</keyword>
<dbReference type="InterPro" id="IPR008928">
    <property type="entry name" value="6-hairpin_glycosidase_sf"/>
</dbReference>
<dbReference type="InterPro" id="IPR001661">
    <property type="entry name" value="Glyco_hydro_37"/>
</dbReference>
<accession>A0A9X1HYX8</accession>
<dbReference type="RefSeq" id="WP_225700037.1">
    <property type="nucleotide sequence ID" value="NZ_JAIXNE010000010.1"/>
</dbReference>
<evidence type="ECO:0000256" key="2">
    <source>
        <dbReference type="ARBA" id="ARBA00023295"/>
    </source>
</evidence>
<protein>
    <submittedName>
        <fullName evidence="3">Alpha,alpha-trehalase TreF</fullName>
    </submittedName>
</protein>
<dbReference type="EMBL" id="JAIXNE010000010">
    <property type="protein sequence ID" value="MCA6079177.1"/>
    <property type="molecule type" value="Genomic_DNA"/>
</dbReference>
<dbReference type="Pfam" id="PF01204">
    <property type="entry name" value="Trehalase"/>
    <property type="match status" value="1"/>
</dbReference>
<dbReference type="NCBIfam" id="NF009773">
    <property type="entry name" value="PRK13270.1"/>
    <property type="match status" value="1"/>
</dbReference>
<dbReference type="AlphaFoldDB" id="A0A9X1HYX8"/>
<evidence type="ECO:0000313" key="4">
    <source>
        <dbReference type="Proteomes" id="UP001139409"/>
    </source>
</evidence>
<dbReference type="Proteomes" id="UP001139409">
    <property type="component" value="Unassembled WGS sequence"/>
</dbReference>
<dbReference type="Gene3D" id="1.50.10.10">
    <property type="match status" value="1"/>
</dbReference>
<dbReference type="PRINTS" id="PR00744">
    <property type="entry name" value="GLHYDRLASE37"/>
</dbReference>
<dbReference type="PROSITE" id="PS00928">
    <property type="entry name" value="TREHALASE_2"/>
    <property type="match status" value="1"/>
</dbReference>
<dbReference type="PANTHER" id="PTHR23403">
    <property type="entry name" value="TREHALASE"/>
    <property type="match status" value="1"/>
</dbReference>
<dbReference type="SUPFAM" id="SSF48208">
    <property type="entry name" value="Six-hairpin glycosidases"/>
    <property type="match status" value="1"/>
</dbReference>
<dbReference type="PANTHER" id="PTHR23403:SF1">
    <property type="entry name" value="TREHALASE"/>
    <property type="match status" value="1"/>
</dbReference>
<reference evidence="3" key="1">
    <citation type="submission" date="2021-09" db="EMBL/GenBank/DDBJ databases">
        <title>Fulvivirga sp. isolated from coastal sediment.</title>
        <authorList>
            <person name="Yu H."/>
        </authorList>
    </citation>
    <scope>NUCLEOTIDE SEQUENCE</scope>
    <source>
        <strain evidence="3">1062</strain>
    </source>
</reference>
<organism evidence="3 4">
    <name type="scientific">Fulvivirga sedimenti</name>
    <dbReference type="NCBI Taxonomy" id="2879465"/>
    <lineage>
        <taxon>Bacteria</taxon>
        <taxon>Pseudomonadati</taxon>
        <taxon>Bacteroidota</taxon>
        <taxon>Cytophagia</taxon>
        <taxon>Cytophagales</taxon>
        <taxon>Fulvivirgaceae</taxon>
        <taxon>Fulvivirga</taxon>
    </lineage>
</organism>
<proteinExistence type="predicted"/>
<dbReference type="GO" id="GO:0004555">
    <property type="term" value="F:alpha,alpha-trehalase activity"/>
    <property type="evidence" value="ECO:0007669"/>
    <property type="project" value="InterPro"/>
</dbReference>
<gene>
    <name evidence="3" type="primary">treF</name>
    <name evidence="3" type="ORF">LDX50_30170</name>
</gene>
<name>A0A9X1HYX8_9BACT</name>
<dbReference type="PROSITE" id="PS51257">
    <property type="entry name" value="PROKAR_LIPOPROTEIN"/>
    <property type="match status" value="1"/>
</dbReference>
<evidence type="ECO:0000256" key="1">
    <source>
        <dbReference type="ARBA" id="ARBA00022801"/>
    </source>
</evidence>
<keyword evidence="1" id="KW-0378">Hydrolase</keyword>
<comment type="caution">
    <text evidence="3">The sequence shown here is derived from an EMBL/GenBank/DDBJ whole genome shotgun (WGS) entry which is preliminary data.</text>
</comment>
<keyword evidence="4" id="KW-1185">Reference proteome</keyword>
<sequence>MRLYKFALLVILITSGCTSDTAEKKEVSWSEFYKSDLFIQVQTESIFPDSKTFTDCTAKRPLSEILTDYNSKKSSADFNLKSFLEENFEIPGGVLSSFESDTSRSMKEHINLLWEHLTREPDQVSSLSSLIALPQSYVVPGGRFREIYYWDSFFTMEGLMVSGRRDLAENMVRNFAYLIDTIGFIPNGNRAYYLGRSQPPFFSCMVDLLASNNRDLYISFLPEMQKEYDFWMSGSDNLTKPGKAVRRVVKMPDGTILNRYWDDFPLPRPESYKEDVIVAKEIVSTGNESAGAEEKFRHLRAGAESGWDFSSRWFADHNSIATIHTTDIVPVDLNALLYFLELKLAQGYDWQGDQERARYYLGKATDRKAAINKYLWDDESSFYIDYDFVNDRGTGVLSLAASFPLYFKIADKAKAKKVMERLQGEFLQDGGFVTTLNKTGQQWDWPNGWAPLQWITINGLYNYEYNDLGNEGAQRWLSRNEEVFKATGKMMEKYNVVDISLLAGGGEYALQDGFGWTNGVALAMMKIFEEKEMVDEMRGDE</sequence>
<evidence type="ECO:0000313" key="3">
    <source>
        <dbReference type="EMBL" id="MCA6079177.1"/>
    </source>
</evidence>
<dbReference type="GO" id="GO:0005993">
    <property type="term" value="P:trehalose catabolic process"/>
    <property type="evidence" value="ECO:0007669"/>
    <property type="project" value="TreeGrafter"/>
</dbReference>
<dbReference type="InterPro" id="IPR012341">
    <property type="entry name" value="6hp_glycosidase-like_sf"/>
</dbReference>
<dbReference type="InterPro" id="IPR018232">
    <property type="entry name" value="Glyco_hydro_37_CS"/>
</dbReference>